<keyword evidence="3" id="KW-1185">Reference proteome</keyword>
<evidence type="ECO:0000313" key="3">
    <source>
        <dbReference type="Proteomes" id="UP000007879"/>
    </source>
</evidence>
<sequence length="276" mass="30203">MFKSIHYARDSGGTISSVSSVMAARRLRQKKVDKDKLCSYSNFNPLALLSFVLLFISIVLVSVSLGLDRWSSLSIMRGSGQSRLDSATYKTQGFSRRCIHYVLSDEVLALNLPSEDLPRNNCVSVGSISCSEEQNYLESSHDSPSVDELQNTDNTNDCKEVRIRLIGSFSLVIIGIFASLVSMILMFPTWNRKLFLGGAAVSLLASILFGSAMGLFLSTDSDYAGFFSLNGQPSSGCLGLSFGLFVGSFAITLMSSLVGVLAFCYRHIEKCRNKKE</sequence>
<feature type="transmembrane region" description="Helical" evidence="1">
    <location>
        <begin position="165"/>
        <end position="187"/>
    </location>
</feature>
<reference evidence="3" key="1">
    <citation type="journal article" date="2010" name="Nature">
        <title>The Amphimedon queenslandica genome and the evolution of animal complexity.</title>
        <authorList>
            <person name="Srivastava M."/>
            <person name="Simakov O."/>
            <person name="Chapman J."/>
            <person name="Fahey B."/>
            <person name="Gauthier M.E."/>
            <person name="Mitros T."/>
            <person name="Richards G.S."/>
            <person name="Conaco C."/>
            <person name="Dacre M."/>
            <person name="Hellsten U."/>
            <person name="Larroux C."/>
            <person name="Putnam N.H."/>
            <person name="Stanke M."/>
            <person name="Adamska M."/>
            <person name="Darling A."/>
            <person name="Degnan S.M."/>
            <person name="Oakley T.H."/>
            <person name="Plachetzki D.C."/>
            <person name="Zhai Y."/>
            <person name="Adamski M."/>
            <person name="Calcino A."/>
            <person name="Cummins S.F."/>
            <person name="Goodstein D.M."/>
            <person name="Harris C."/>
            <person name="Jackson D.J."/>
            <person name="Leys S.P."/>
            <person name="Shu S."/>
            <person name="Woodcroft B.J."/>
            <person name="Vervoort M."/>
            <person name="Kosik K.S."/>
            <person name="Manning G."/>
            <person name="Degnan B.M."/>
            <person name="Rokhsar D.S."/>
        </authorList>
    </citation>
    <scope>NUCLEOTIDE SEQUENCE [LARGE SCALE GENOMIC DNA]</scope>
</reference>
<dbReference type="KEGG" id="aqu:109593735"/>
<dbReference type="Gene3D" id="1.20.140.150">
    <property type="match status" value="1"/>
</dbReference>
<accession>A0A1X7VNB6</accession>
<keyword evidence="1" id="KW-0472">Membrane</keyword>
<evidence type="ECO:0000313" key="2">
    <source>
        <dbReference type="EnsemblMetazoa" id="Aqu2.1.40888_001"/>
    </source>
</evidence>
<name>A0A1X7VNB6_AMPQE</name>
<keyword evidence="1" id="KW-0812">Transmembrane</keyword>
<protein>
    <recommendedName>
        <fullName evidence="4">Transmembrane protein 182</fullName>
    </recommendedName>
</protein>
<proteinExistence type="predicted"/>
<dbReference type="EnsemblMetazoa" id="Aqu2.1.40888_001">
    <property type="protein sequence ID" value="Aqu2.1.40888_001"/>
    <property type="gene ID" value="Aqu2.1.40888"/>
</dbReference>
<gene>
    <name evidence="2" type="primary">109593735</name>
</gene>
<evidence type="ECO:0008006" key="4">
    <source>
        <dbReference type="Google" id="ProtNLM"/>
    </source>
</evidence>
<feature type="transmembrane region" description="Helical" evidence="1">
    <location>
        <begin position="194"/>
        <end position="218"/>
    </location>
</feature>
<dbReference type="InParanoid" id="A0A1X7VNB6"/>
<dbReference type="Proteomes" id="UP000007879">
    <property type="component" value="Unassembled WGS sequence"/>
</dbReference>
<feature type="transmembrane region" description="Helical" evidence="1">
    <location>
        <begin position="238"/>
        <end position="265"/>
    </location>
</feature>
<dbReference type="AlphaFoldDB" id="A0A1X7VNB6"/>
<reference evidence="2" key="2">
    <citation type="submission" date="2017-05" db="UniProtKB">
        <authorList>
            <consortium name="EnsemblMetazoa"/>
        </authorList>
    </citation>
    <scope>IDENTIFICATION</scope>
</reference>
<evidence type="ECO:0000256" key="1">
    <source>
        <dbReference type="SAM" id="Phobius"/>
    </source>
</evidence>
<keyword evidence="1" id="KW-1133">Transmembrane helix</keyword>
<dbReference type="EnsemblMetazoa" id="XM_020008753.1">
    <property type="protein sequence ID" value="XP_019864312.1"/>
    <property type="gene ID" value="LOC109593735"/>
</dbReference>
<organism evidence="2">
    <name type="scientific">Amphimedon queenslandica</name>
    <name type="common">Sponge</name>
    <dbReference type="NCBI Taxonomy" id="400682"/>
    <lineage>
        <taxon>Eukaryota</taxon>
        <taxon>Metazoa</taxon>
        <taxon>Porifera</taxon>
        <taxon>Demospongiae</taxon>
        <taxon>Heteroscleromorpha</taxon>
        <taxon>Haplosclerida</taxon>
        <taxon>Niphatidae</taxon>
        <taxon>Amphimedon</taxon>
    </lineage>
</organism>
<feature type="transmembrane region" description="Helical" evidence="1">
    <location>
        <begin position="46"/>
        <end position="67"/>
    </location>
</feature>